<reference evidence="3" key="1">
    <citation type="journal article" date="2023" name="Mol. Biol. Evol.">
        <title>Third-Generation Sequencing Reveals the Adaptive Role of the Epigenome in Three Deep-Sea Polychaetes.</title>
        <authorList>
            <person name="Perez M."/>
            <person name="Aroh O."/>
            <person name="Sun Y."/>
            <person name="Lan Y."/>
            <person name="Juniper S.K."/>
            <person name="Young C.R."/>
            <person name="Angers B."/>
            <person name="Qian P.Y."/>
        </authorList>
    </citation>
    <scope>NUCLEOTIDE SEQUENCE</scope>
    <source>
        <strain evidence="3">P08H-3</strain>
    </source>
</reference>
<keyword evidence="2" id="KW-0732">Signal</keyword>
<dbReference type="AlphaFoldDB" id="A0AAD9K0R1"/>
<proteinExistence type="predicted"/>
<sequence>MARPGGADGREPGGPVWCKNGPFRWFWLVLVLVSAAEPVTTQRSLGAESGTTPRESGSVDPLNVSTTMYDDERFQVASFDWDRVQTPMLLGLTLLACALTKLGESFLRQS</sequence>
<evidence type="ECO:0000256" key="1">
    <source>
        <dbReference type="SAM" id="MobiDB-lite"/>
    </source>
</evidence>
<accession>A0AAD9K0R1</accession>
<feature type="chain" id="PRO_5042213132" evidence="2">
    <location>
        <begin position="42"/>
        <end position="110"/>
    </location>
</feature>
<feature type="compositionally biased region" description="Polar residues" evidence="1">
    <location>
        <begin position="42"/>
        <end position="55"/>
    </location>
</feature>
<feature type="signal peptide" evidence="2">
    <location>
        <begin position="1"/>
        <end position="41"/>
    </location>
</feature>
<keyword evidence="4" id="KW-1185">Reference proteome</keyword>
<comment type="caution">
    <text evidence="3">The sequence shown here is derived from an EMBL/GenBank/DDBJ whole genome shotgun (WGS) entry which is preliminary data.</text>
</comment>
<name>A0AAD9K0R1_9ANNE</name>
<organism evidence="3 4">
    <name type="scientific">Paralvinella palmiformis</name>
    <dbReference type="NCBI Taxonomy" id="53620"/>
    <lineage>
        <taxon>Eukaryota</taxon>
        <taxon>Metazoa</taxon>
        <taxon>Spiralia</taxon>
        <taxon>Lophotrochozoa</taxon>
        <taxon>Annelida</taxon>
        <taxon>Polychaeta</taxon>
        <taxon>Sedentaria</taxon>
        <taxon>Canalipalpata</taxon>
        <taxon>Terebellida</taxon>
        <taxon>Terebelliformia</taxon>
        <taxon>Alvinellidae</taxon>
        <taxon>Paralvinella</taxon>
    </lineage>
</organism>
<dbReference type="EMBL" id="JAODUP010000101">
    <property type="protein sequence ID" value="KAK2162260.1"/>
    <property type="molecule type" value="Genomic_DNA"/>
</dbReference>
<dbReference type="Proteomes" id="UP001208570">
    <property type="component" value="Unassembled WGS sequence"/>
</dbReference>
<evidence type="ECO:0000313" key="3">
    <source>
        <dbReference type="EMBL" id="KAK2162260.1"/>
    </source>
</evidence>
<feature type="region of interest" description="Disordered" evidence="1">
    <location>
        <begin position="42"/>
        <end position="64"/>
    </location>
</feature>
<protein>
    <submittedName>
        <fullName evidence="3">Uncharacterized protein</fullName>
    </submittedName>
</protein>
<evidence type="ECO:0000256" key="2">
    <source>
        <dbReference type="SAM" id="SignalP"/>
    </source>
</evidence>
<evidence type="ECO:0000313" key="4">
    <source>
        <dbReference type="Proteomes" id="UP001208570"/>
    </source>
</evidence>
<gene>
    <name evidence="3" type="ORF">LSH36_101g05035</name>
</gene>